<protein>
    <recommendedName>
        <fullName evidence="6 8">3-dehydroquinate dehydratase</fullName>
        <shortName evidence="8">3-dehydroquinase</shortName>
        <ecNumber evidence="6 8">4.2.1.10</ecNumber>
    </recommendedName>
    <alternativeName>
        <fullName evidence="8">Type II DHQase</fullName>
    </alternativeName>
</protein>
<evidence type="ECO:0000313" key="9">
    <source>
        <dbReference type="EMBL" id="MCB5225396.1"/>
    </source>
</evidence>
<feature type="binding site" evidence="8">
    <location>
        <position position="83"/>
    </location>
    <ligand>
        <name>substrate</name>
    </ligand>
</feature>
<comment type="subunit">
    <text evidence="5 8">Homododecamer.</text>
</comment>
<keyword evidence="7 8" id="KW-0456">Lyase</keyword>
<evidence type="ECO:0000256" key="6">
    <source>
        <dbReference type="ARBA" id="ARBA00012060"/>
    </source>
</evidence>
<dbReference type="NCBIfam" id="NF003804">
    <property type="entry name" value="PRK05395.1-1"/>
    <property type="match status" value="1"/>
</dbReference>
<evidence type="ECO:0000256" key="8">
    <source>
        <dbReference type="HAMAP-Rule" id="MF_00169"/>
    </source>
</evidence>
<dbReference type="HAMAP" id="MF_00169">
    <property type="entry name" value="AroQ"/>
    <property type="match status" value="1"/>
</dbReference>
<dbReference type="Gene3D" id="3.40.50.9100">
    <property type="entry name" value="Dehydroquinase, class II"/>
    <property type="match status" value="1"/>
</dbReference>
<feature type="binding site" evidence="8">
    <location>
        <position position="77"/>
    </location>
    <ligand>
        <name>substrate</name>
    </ligand>
</feature>
<dbReference type="EC" id="4.2.1.10" evidence="6 8"/>
<dbReference type="PANTHER" id="PTHR21272">
    <property type="entry name" value="CATABOLIC 3-DEHYDROQUINASE"/>
    <property type="match status" value="1"/>
</dbReference>
<dbReference type="NCBIfam" id="NF003806">
    <property type="entry name" value="PRK05395.1-3"/>
    <property type="match status" value="1"/>
</dbReference>
<comment type="catalytic activity">
    <reaction evidence="1 8">
        <text>3-dehydroquinate = 3-dehydroshikimate + H2O</text>
        <dbReference type="Rhea" id="RHEA:21096"/>
        <dbReference type="ChEBI" id="CHEBI:15377"/>
        <dbReference type="ChEBI" id="CHEBI:16630"/>
        <dbReference type="ChEBI" id="CHEBI:32364"/>
        <dbReference type="EC" id="4.2.1.10"/>
    </reaction>
</comment>
<dbReference type="InterPro" id="IPR036441">
    <property type="entry name" value="DHquinase_II_sf"/>
</dbReference>
<reference evidence="9 10" key="1">
    <citation type="submission" date="2021-10" db="EMBL/GenBank/DDBJ databases">
        <title>Alishewanella koreense sp. nov. isolated from seawater of southwestern coast in South Korea and the proposal for the reclassification of Rheinheimera perlucida and Rheinheimera tuosuensis as Arsukibacterium perlucida and Arsukibacterium tuosuensis.</title>
        <authorList>
            <person name="Kim K.H."/>
            <person name="Ruan W."/>
            <person name="Kim K.R."/>
            <person name="Baek J.H."/>
            <person name="Jeon C.O."/>
        </authorList>
    </citation>
    <scope>NUCLEOTIDE SEQUENCE [LARGE SCALE GENOMIC DNA]</scope>
    <source>
        <strain evidence="9 10">16-MA</strain>
    </source>
</reference>
<feature type="binding site" evidence="8">
    <location>
        <position position="114"/>
    </location>
    <ligand>
        <name>substrate</name>
    </ligand>
</feature>
<keyword evidence="8" id="KW-0028">Amino-acid biosynthesis</keyword>
<evidence type="ECO:0000256" key="3">
    <source>
        <dbReference type="ARBA" id="ARBA00004902"/>
    </source>
</evidence>
<sequence>MAATLRILLLNGPNLNMLGVREPATYGAASLADIVSALQQQAASLDVQLQALQSNAEHELINAIQQSYQQQDFIIINPGAYTHTSIALRDALLAVAIPFIEVHLSNVHARESFRHHSYLSDIARGVICGLGAKGYHYALDAAVSYLHSHNQT</sequence>
<organism evidence="9 10">
    <name type="scientific">Alishewanella maricola</name>
    <dbReference type="NCBI Taxonomy" id="2795740"/>
    <lineage>
        <taxon>Bacteria</taxon>
        <taxon>Pseudomonadati</taxon>
        <taxon>Pseudomonadota</taxon>
        <taxon>Gammaproteobacteria</taxon>
        <taxon>Alteromonadales</taxon>
        <taxon>Alteromonadaceae</taxon>
        <taxon>Alishewanella</taxon>
    </lineage>
</organism>
<comment type="caution">
    <text evidence="9">The sequence shown here is derived from an EMBL/GenBank/DDBJ whole genome shotgun (WGS) entry which is preliminary data.</text>
</comment>
<feature type="active site" description="Proton donor" evidence="8">
    <location>
        <position position="103"/>
    </location>
</feature>
<evidence type="ECO:0000313" key="10">
    <source>
        <dbReference type="Proteomes" id="UP000633814"/>
    </source>
</evidence>
<dbReference type="NCBIfam" id="NF003805">
    <property type="entry name" value="PRK05395.1-2"/>
    <property type="match status" value="1"/>
</dbReference>
<keyword evidence="8" id="KW-0057">Aromatic amino acid biosynthesis</keyword>
<gene>
    <name evidence="8 9" type="primary">aroQ</name>
    <name evidence="9" type="ORF">JAO78_001000</name>
</gene>
<evidence type="ECO:0000256" key="4">
    <source>
        <dbReference type="ARBA" id="ARBA00011037"/>
    </source>
</evidence>
<feature type="active site" description="Proton acceptor" evidence="8">
    <location>
        <position position="26"/>
    </location>
</feature>
<feature type="binding site" evidence="8">
    <location>
        <position position="90"/>
    </location>
    <ligand>
        <name>substrate</name>
    </ligand>
</feature>
<dbReference type="PROSITE" id="PS01029">
    <property type="entry name" value="DEHYDROQUINASE_II"/>
    <property type="match status" value="1"/>
</dbReference>
<dbReference type="SUPFAM" id="SSF52304">
    <property type="entry name" value="Type II 3-dehydroquinate dehydratase"/>
    <property type="match status" value="1"/>
</dbReference>
<keyword evidence="10" id="KW-1185">Reference proteome</keyword>
<dbReference type="Pfam" id="PF01220">
    <property type="entry name" value="DHquinase_II"/>
    <property type="match status" value="1"/>
</dbReference>
<dbReference type="RefSeq" id="WP_226749489.1">
    <property type="nucleotide sequence ID" value="NZ_JAEINI020000001.1"/>
</dbReference>
<feature type="site" description="Transition state stabilizer" evidence="8">
    <location>
        <position position="21"/>
    </location>
</feature>
<comment type="pathway">
    <text evidence="3 8">Metabolic intermediate biosynthesis; chorismate biosynthesis; chorismate from D-erythrose 4-phosphate and phosphoenolpyruvate: step 3/7.</text>
</comment>
<dbReference type="Proteomes" id="UP000633814">
    <property type="component" value="Unassembled WGS sequence"/>
</dbReference>
<dbReference type="GO" id="GO:0003855">
    <property type="term" value="F:3-dehydroquinate dehydratase activity"/>
    <property type="evidence" value="ECO:0007669"/>
    <property type="project" value="UniProtKB-EC"/>
</dbReference>
<comment type="similarity">
    <text evidence="4 8">Belongs to the type-II 3-dehydroquinase family.</text>
</comment>
<dbReference type="PIRSF" id="PIRSF001399">
    <property type="entry name" value="DHquinase_II"/>
    <property type="match status" value="1"/>
</dbReference>
<evidence type="ECO:0000256" key="7">
    <source>
        <dbReference type="ARBA" id="ARBA00023239"/>
    </source>
</evidence>
<dbReference type="NCBIfam" id="TIGR01088">
    <property type="entry name" value="aroQ"/>
    <property type="match status" value="1"/>
</dbReference>
<evidence type="ECO:0000256" key="2">
    <source>
        <dbReference type="ARBA" id="ARBA00003924"/>
    </source>
</evidence>
<dbReference type="InterPro" id="IPR018509">
    <property type="entry name" value="DHquinase_II_CS"/>
</dbReference>
<dbReference type="EMBL" id="JAEINI020000001">
    <property type="protein sequence ID" value="MCB5225396.1"/>
    <property type="molecule type" value="Genomic_DNA"/>
</dbReference>
<comment type="function">
    <text evidence="2 8">Catalyzes a trans-dehydration via an enolate intermediate.</text>
</comment>
<evidence type="ECO:0000256" key="1">
    <source>
        <dbReference type="ARBA" id="ARBA00001864"/>
    </source>
</evidence>
<proteinExistence type="inferred from homology"/>
<dbReference type="PANTHER" id="PTHR21272:SF3">
    <property type="entry name" value="CATABOLIC 3-DEHYDROQUINASE"/>
    <property type="match status" value="1"/>
</dbReference>
<evidence type="ECO:0000256" key="5">
    <source>
        <dbReference type="ARBA" id="ARBA00011193"/>
    </source>
</evidence>
<accession>A0ABS8BZA4</accession>
<name>A0ABS8BZA4_9ALTE</name>
<dbReference type="InterPro" id="IPR001874">
    <property type="entry name" value="DHquinase_II"/>
</dbReference>
<dbReference type="CDD" id="cd00466">
    <property type="entry name" value="DHQase_II"/>
    <property type="match status" value="1"/>
</dbReference>
<feature type="binding site" evidence="8">
    <location>
        <begin position="104"/>
        <end position="105"/>
    </location>
    <ligand>
        <name>substrate</name>
    </ligand>
</feature>
<dbReference type="NCBIfam" id="NF003807">
    <property type="entry name" value="PRK05395.1-4"/>
    <property type="match status" value="1"/>
</dbReference>